<proteinExistence type="inferred from homology"/>
<organism evidence="5 6">
    <name type="scientific">Hypothenemus hampei</name>
    <name type="common">Coffee berry borer</name>
    <dbReference type="NCBI Taxonomy" id="57062"/>
    <lineage>
        <taxon>Eukaryota</taxon>
        <taxon>Metazoa</taxon>
        <taxon>Ecdysozoa</taxon>
        <taxon>Arthropoda</taxon>
        <taxon>Hexapoda</taxon>
        <taxon>Insecta</taxon>
        <taxon>Pterygota</taxon>
        <taxon>Neoptera</taxon>
        <taxon>Endopterygota</taxon>
        <taxon>Coleoptera</taxon>
        <taxon>Polyphaga</taxon>
        <taxon>Cucujiformia</taxon>
        <taxon>Curculionidae</taxon>
        <taxon>Scolytinae</taxon>
        <taxon>Hypothenemus</taxon>
    </lineage>
</organism>
<name>A0ABD1E726_HYPHA</name>
<dbReference type="PROSITE" id="PS51166">
    <property type="entry name" value="CBM20"/>
    <property type="match status" value="1"/>
</dbReference>
<dbReference type="GO" id="GO:0016787">
    <property type="term" value="F:hydrolase activity"/>
    <property type="evidence" value="ECO:0007669"/>
    <property type="project" value="UniProtKB-KW"/>
</dbReference>
<feature type="domain" description="GP-PDE" evidence="4">
    <location>
        <begin position="350"/>
        <end position="646"/>
    </location>
</feature>
<gene>
    <name evidence="5" type="ORF">ABEB36_013165</name>
</gene>
<dbReference type="SUPFAM" id="SSF49452">
    <property type="entry name" value="Starch-binding domain-like"/>
    <property type="match status" value="1"/>
</dbReference>
<dbReference type="Pfam" id="PF25329">
    <property type="entry name" value="C2_GDE1"/>
    <property type="match status" value="1"/>
</dbReference>
<evidence type="ECO:0000256" key="2">
    <source>
        <dbReference type="ARBA" id="ARBA00022801"/>
    </source>
</evidence>
<dbReference type="EMBL" id="JBDJPC010000010">
    <property type="protein sequence ID" value="KAL1490477.1"/>
    <property type="molecule type" value="Genomic_DNA"/>
</dbReference>
<keyword evidence="6" id="KW-1185">Reference proteome</keyword>
<accession>A0ABD1E726</accession>
<feature type="domain" description="CBM20" evidence="3">
    <location>
        <begin position="31"/>
        <end position="146"/>
    </location>
</feature>
<evidence type="ECO:0000256" key="1">
    <source>
        <dbReference type="ARBA" id="ARBA00007277"/>
    </source>
</evidence>
<protein>
    <recommendedName>
        <fullName evidence="7">Glycerophosphocholine phosphodiesterase GPCPD1</fullName>
    </recommendedName>
</protein>
<evidence type="ECO:0000313" key="5">
    <source>
        <dbReference type="EMBL" id="KAL1490477.1"/>
    </source>
</evidence>
<dbReference type="Gene3D" id="2.60.40.10">
    <property type="entry name" value="Immunoglobulins"/>
    <property type="match status" value="1"/>
</dbReference>
<comment type="caution">
    <text evidence="5">The sequence shown here is derived from an EMBL/GenBank/DDBJ whole genome shotgun (WGS) entry which is preliminary data.</text>
</comment>
<dbReference type="PANTHER" id="PTHR22958:SF1">
    <property type="entry name" value="GLYCEROPHOSPHOCHOLINE PHOSPHODIESTERASE GPCPD1"/>
    <property type="match status" value="1"/>
</dbReference>
<dbReference type="Pfam" id="PF00686">
    <property type="entry name" value="CBM_20"/>
    <property type="match status" value="1"/>
</dbReference>
<dbReference type="PANTHER" id="PTHR22958">
    <property type="entry name" value="GLYCEROPHOSPHORYL DIESTER PHOSPHODIESTERASE"/>
    <property type="match status" value="1"/>
</dbReference>
<evidence type="ECO:0000259" key="4">
    <source>
        <dbReference type="PROSITE" id="PS51704"/>
    </source>
</evidence>
<dbReference type="SMART" id="SM01065">
    <property type="entry name" value="CBM_2"/>
    <property type="match status" value="1"/>
</dbReference>
<dbReference type="InterPro" id="IPR057506">
    <property type="entry name" value="C2_GPCPD1"/>
</dbReference>
<dbReference type="CDD" id="cd08607">
    <property type="entry name" value="GDPD_GDE5"/>
    <property type="match status" value="1"/>
</dbReference>
<dbReference type="Pfam" id="PF03009">
    <property type="entry name" value="GDPD"/>
    <property type="match status" value="1"/>
</dbReference>
<dbReference type="AlphaFoldDB" id="A0ABD1E726"/>
<dbReference type="InterPro" id="IPR051578">
    <property type="entry name" value="GDPD"/>
</dbReference>
<dbReference type="InterPro" id="IPR017946">
    <property type="entry name" value="PLC-like_Pdiesterase_TIM-brl"/>
</dbReference>
<comment type="similarity">
    <text evidence="1">Belongs to the glycerophosphoryl diester phosphodiesterase family.</text>
</comment>
<evidence type="ECO:0000259" key="3">
    <source>
        <dbReference type="PROSITE" id="PS51166"/>
    </source>
</evidence>
<dbReference type="PROSITE" id="PS51704">
    <property type="entry name" value="GP_PDE"/>
    <property type="match status" value="1"/>
</dbReference>
<dbReference type="InterPro" id="IPR030395">
    <property type="entry name" value="GP_PDE_dom"/>
</dbReference>
<dbReference type="Proteomes" id="UP001566132">
    <property type="component" value="Unassembled WGS sequence"/>
</dbReference>
<dbReference type="InterPro" id="IPR002044">
    <property type="entry name" value="CBM20"/>
</dbReference>
<dbReference type="SUPFAM" id="SSF51695">
    <property type="entry name" value="PLC-like phosphodiesterases"/>
    <property type="match status" value="1"/>
</dbReference>
<sequence>MQRWFFLENPENMNIRTGKGDATTSSSSVTSFQYTPRHWLFRVRAPELRKDETVCLIGDLKELGFWLPERCVPLQQENDSEIWSSTIEIPDKRKIEYRFCICVIIESGLQVIVRNWETNRRPRLIDYAETSPTTDDPVLVYGIYDGNEHCDRGWLCKETIVQLKLCNNPLTLWRPKYANRQVYIKVTPVNIKSHSTNLPISMSEALEESLSDTQDNIESVKFSFTEVADLNADDPSFQPQNQFGSEITKSNMQIFQSTILFPQNTAYLIDFYIYSTRAQENEPPYHAGFSYLLPTALQSSEGSIILPVTSTKQRPLGQLRVDYLIIGALPNYKCDMSISYARHWKKSRSGLDVGHRGSGSSFKNKVQNCAEVRENTIASLKNAIEHGADFVEFDVQLSKDLVPIIYHDFHVCIAMKKKKDIDEQDMLEIPLKELTFEQLRLLKVYHLTEGKSKNQRFFDEELEDHQPFPTLQQLLETLNPHVGFNIEIKWTMKLEDGSYELYHPTDLNLYLDTILEVVMRYGGDRRIIFSCFNPDVCQMIRLKQNKYPVMFLTIGESEIYQKYADPRCWSIKAATQYAVMIEILGINVHTEDLLRNPSLVQLAKESDLVIFCWGDENADPATIKFLKELGLHGVIYDKIHEYSNKEVKESIFLLESRGSQKELIQLAALQAEVETPPLITTYPSQPPTGEATNLEKQRTGLPHAISTATSLESLESTMSDYKEKLPDTQVQA</sequence>
<evidence type="ECO:0008006" key="7">
    <source>
        <dbReference type="Google" id="ProtNLM"/>
    </source>
</evidence>
<reference evidence="5 6" key="1">
    <citation type="submission" date="2024-05" db="EMBL/GenBank/DDBJ databases">
        <title>Genetic variation in Jamaican populations of the coffee berry borer (Hypothenemus hampei).</title>
        <authorList>
            <person name="Errbii M."/>
            <person name="Myrie A."/>
        </authorList>
    </citation>
    <scope>NUCLEOTIDE SEQUENCE [LARGE SCALE GENOMIC DNA]</scope>
    <source>
        <strain evidence="5">JA-Hopewell-2020-01-JO</strain>
        <tissue evidence="5">Whole body</tissue>
    </source>
</reference>
<dbReference type="InterPro" id="IPR013783">
    <property type="entry name" value="Ig-like_fold"/>
</dbReference>
<evidence type="ECO:0000313" key="6">
    <source>
        <dbReference type="Proteomes" id="UP001566132"/>
    </source>
</evidence>
<dbReference type="InterPro" id="IPR013784">
    <property type="entry name" value="Carb-bd-like_fold"/>
</dbReference>
<dbReference type="FunFam" id="3.20.20.190:FF:000032">
    <property type="entry name" value="Glycerophosphoryl diester phosphodiesterase, putative"/>
    <property type="match status" value="1"/>
</dbReference>
<dbReference type="Gene3D" id="3.20.20.190">
    <property type="entry name" value="Phosphatidylinositol (PI) phosphodiesterase"/>
    <property type="match status" value="1"/>
</dbReference>
<keyword evidence="2" id="KW-0378">Hydrolase</keyword>